<evidence type="ECO:0000256" key="6">
    <source>
        <dbReference type="PIRSR" id="PIRSR001221-2"/>
    </source>
</evidence>
<keyword evidence="10" id="KW-1185">Reference proteome</keyword>
<dbReference type="PANTHER" id="PTHR46072">
    <property type="entry name" value="AMIDASE-RELATED-RELATED"/>
    <property type="match status" value="1"/>
</dbReference>
<feature type="binding site" evidence="6">
    <location>
        <position position="187"/>
    </location>
    <ligand>
        <name>substrate</name>
    </ligand>
</feature>
<gene>
    <name evidence="9" type="ORF">K469DRAFT_703994</name>
</gene>
<dbReference type="Pfam" id="PF01425">
    <property type="entry name" value="Amidase"/>
    <property type="match status" value="1"/>
</dbReference>
<evidence type="ECO:0000313" key="9">
    <source>
        <dbReference type="EMBL" id="KAF2174923.1"/>
    </source>
</evidence>
<evidence type="ECO:0000313" key="10">
    <source>
        <dbReference type="Proteomes" id="UP000800200"/>
    </source>
</evidence>
<sequence length="565" mass="62274">MSRSSRAASKRPWQDIAKEAQDHRDSTINQLSPPLPPVHSNLPSNITGIPRILLDSGTISITQLPPEELLQSLLSGRLSAVEVTTAYLRRSGLAQKLVNCITELLPDRALSRAKELDEYFQTHGKPIGPLHGLPISVKEHIGISGLRYTTGYVSFWGKIAQEDAHILQVLSRAGAIFHCRTTIPQTMMHLETDSNLYGITVNPYNSAVTSGGSSGGEGALIALRGSCLGIGSDVGGSIRSPAANCGVYGLKPTAFRIPTDGWGYMMAGADCVDSVLGPLSTSIEGLKIFVKTIIDAKPWLSEPALTPMPWRDIDVGGENGGRKLKIGVMWHDNVVLPHPPITRALQTVTSKLKENGVEVVDWEPYLHDEAWAIISSLYFTDGGASDSESINSSGEPWRPLSTWIMKENSCVKELSIGELNYWLEERESYRKEYAKVWNSTGSGFDENGDLIDVVDAILCPVGPGVAPKHNTAKYWFYTSQWNLLDYPAVSFPVMRVDKEVDVKPKRFKPMSGLDEENWNLYDPETFHGLPISLQLVCRRFEDEKVLGILEYMTELTGLPFESFDS</sequence>
<feature type="active site" description="Charge relay system" evidence="5">
    <location>
        <position position="213"/>
    </location>
</feature>
<evidence type="ECO:0000256" key="2">
    <source>
        <dbReference type="ARBA" id="ARBA00009199"/>
    </source>
</evidence>
<dbReference type="AlphaFoldDB" id="A0A6A6D744"/>
<dbReference type="InterPro" id="IPR023631">
    <property type="entry name" value="Amidase_dom"/>
</dbReference>
<feature type="binding site" evidence="6">
    <location>
        <begin position="234"/>
        <end position="237"/>
    </location>
    <ligand>
        <name>substrate</name>
    </ligand>
</feature>
<evidence type="ECO:0000259" key="8">
    <source>
        <dbReference type="Pfam" id="PF01425"/>
    </source>
</evidence>
<name>A0A6A6D744_9PEZI</name>
<proteinExistence type="inferred from homology"/>
<feature type="active site" description="Charge relay system" evidence="5">
    <location>
        <position position="138"/>
    </location>
</feature>
<comment type="catalytic activity">
    <reaction evidence="1">
        <text>a monocarboxylic acid amide + H2O = a monocarboxylate + NH4(+)</text>
        <dbReference type="Rhea" id="RHEA:12020"/>
        <dbReference type="ChEBI" id="CHEBI:15377"/>
        <dbReference type="ChEBI" id="CHEBI:28938"/>
        <dbReference type="ChEBI" id="CHEBI:35757"/>
        <dbReference type="ChEBI" id="CHEBI:83628"/>
        <dbReference type="EC" id="3.5.1.4"/>
    </reaction>
</comment>
<dbReference type="InterPro" id="IPR036928">
    <property type="entry name" value="AS_sf"/>
</dbReference>
<feature type="region of interest" description="Disordered" evidence="7">
    <location>
        <begin position="1"/>
        <end position="37"/>
    </location>
</feature>
<dbReference type="InterPro" id="IPR020556">
    <property type="entry name" value="Amidase_CS"/>
</dbReference>
<dbReference type="GO" id="GO:0004040">
    <property type="term" value="F:amidase activity"/>
    <property type="evidence" value="ECO:0007669"/>
    <property type="project" value="UniProtKB-EC"/>
</dbReference>
<dbReference type="PANTHER" id="PTHR46072:SF4">
    <property type="entry name" value="AMIDASE C550.07-RELATED"/>
    <property type="match status" value="1"/>
</dbReference>
<dbReference type="SUPFAM" id="SSF75304">
    <property type="entry name" value="Amidase signature (AS) enzymes"/>
    <property type="match status" value="1"/>
</dbReference>
<evidence type="ECO:0000256" key="1">
    <source>
        <dbReference type="ARBA" id="ARBA00001311"/>
    </source>
</evidence>
<dbReference type="OrthoDB" id="6428749at2759"/>
<feature type="binding site" evidence="6">
    <location>
        <position position="213"/>
    </location>
    <ligand>
        <name>substrate</name>
    </ligand>
</feature>
<dbReference type="PIRSF" id="PIRSF001221">
    <property type="entry name" value="Amidase_fungi"/>
    <property type="match status" value="1"/>
</dbReference>
<dbReference type="EC" id="3.5.1.4" evidence="3"/>
<protein>
    <recommendedName>
        <fullName evidence="3">amidase</fullName>
        <ecNumber evidence="3">3.5.1.4</ecNumber>
    </recommendedName>
</protein>
<reference evidence="9" key="1">
    <citation type="journal article" date="2020" name="Stud. Mycol.">
        <title>101 Dothideomycetes genomes: a test case for predicting lifestyles and emergence of pathogens.</title>
        <authorList>
            <person name="Haridas S."/>
            <person name="Albert R."/>
            <person name="Binder M."/>
            <person name="Bloem J."/>
            <person name="Labutti K."/>
            <person name="Salamov A."/>
            <person name="Andreopoulos B."/>
            <person name="Baker S."/>
            <person name="Barry K."/>
            <person name="Bills G."/>
            <person name="Bluhm B."/>
            <person name="Cannon C."/>
            <person name="Castanera R."/>
            <person name="Culley D."/>
            <person name="Daum C."/>
            <person name="Ezra D."/>
            <person name="Gonzalez J."/>
            <person name="Henrissat B."/>
            <person name="Kuo A."/>
            <person name="Liang C."/>
            <person name="Lipzen A."/>
            <person name="Lutzoni F."/>
            <person name="Magnuson J."/>
            <person name="Mondo S."/>
            <person name="Nolan M."/>
            <person name="Ohm R."/>
            <person name="Pangilinan J."/>
            <person name="Park H.-J."/>
            <person name="Ramirez L."/>
            <person name="Alfaro M."/>
            <person name="Sun H."/>
            <person name="Tritt A."/>
            <person name="Yoshinaga Y."/>
            <person name="Zwiers L.-H."/>
            <person name="Turgeon B."/>
            <person name="Goodwin S."/>
            <person name="Spatafora J."/>
            <person name="Crous P."/>
            <person name="Grigoriev I."/>
        </authorList>
    </citation>
    <scope>NUCLEOTIDE SEQUENCE</scope>
    <source>
        <strain evidence="9">CBS 207.26</strain>
    </source>
</reference>
<dbReference type="Proteomes" id="UP000800200">
    <property type="component" value="Unassembled WGS sequence"/>
</dbReference>
<dbReference type="EMBL" id="ML994760">
    <property type="protein sequence ID" value="KAF2174923.1"/>
    <property type="molecule type" value="Genomic_DNA"/>
</dbReference>
<evidence type="ECO:0000256" key="5">
    <source>
        <dbReference type="PIRSR" id="PIRSR001221-1"/>
    </source>
</evidence>
<comment type="similarity">
    <text evidence="2">Belongs to the amidase family.</text>
</comment>
<organism evidence="9 10">
    <name type="scientific">Zopfia rhizophila CBS 207.26</name>
    <dbReference type="NCBI Taxonomy" id="1314779"/>
    <lineage>
        <taxon>Eukaryota</taxon>
        <taxon>Fungi</taxon>
        <taxon>Dikarya</taxon>
        <taxon>Ascomycota</taxon>
        <taxon>Pezizomycotina</taxon>
        <taxon>Dothideomycetes</taxon>
        <taxon>Dothideomycetes incertae sedis</taxon>
        <taxon>Zopfiaceae</taxon>
        <taxon>Zopfia</taxon>
    </lineage>
</organism>
<dbReference type="PROSITE" id="PS00571">
    <property type="entry name" value="AMIDASES"/>
    <property type="match status" value="1"/>
</dbReference>
<dbReference type="Gene3D" id="3.90.1300.10">
    <property type="entry name" value="Amidase signature (AS) domain"/>
    <property type="match status" value="1"/>
</dbReference>
<evidence type="ECO:0000256" key="4">
    <source>
        <dbReference type="ARBA" id="ARBA00022801"/>
    </source>
</evidence>
<accession>A0A6A6D744</accession>
<feature type="domain" description="Amidase" evidence="8">
    <location>
        <begin position="82"/>
        <end position="546"/>
    </location>
</feature>
<evidence type="ECO:0000256" key="3">
    <source>
        <dbReference type="ARBA" id="ARBA00012922"/>
    </source>
</evidence>
<evidence type="ECO:0000256" key="7">
    <source>
        <dbReference type="SAM" id="MobiDB-lite"/>
    </source>
</evidence>
<keyword evidence="4" id="KW-0378">Hydrolase</keyword>
<feature type="compositionally biased region" description="Basic and acidic residues" evidence="7">
    <location>
        <begin position="12"/>
        <end position="26"/>
    </location>
</feature>
<feature type="active site" description="Acyl-ester intermediate" evidence="5">
    <location>
        <position position="237"/>
    </location>
</feature>